<dbReference type="OrthoDB" id="9831642at2"/>
<reference evidence="3" key="1">
    <citation type="submission" date="2012-02" db="EMBL/GenBank/DDBJ databases">
        <title>The complete genome of Halobacteroides halobius DSM 5150.</title>
        <authorList>
            <person name="Lucas S."/>
            <person name="Copeland A."/>
            <person name="Lapidus A."/>
            <person name="Glavina del Rio T."/>
            <person name="Dalin E."/>
            <person name="Tice H."/>
            <person name="Bruce D."/>
            <person name="Goodwin L."/>
            <person name="Pitluck S."/>
            <person name="Peters L."/>
            <person name="Mikhailova N."/>
            <person name="Gu W."/>
            <person name="Kyrpides N."/>
            <person name="Mavromatis K."/>
            <person name="Ivanova N."/>
            <person name="Brettin T."/>
            <person name="Detter J.C."/>
            <person name="Han C."/>
            <person name="Larimer F."/>
            <person name="Land M."/>
            <person name="Hauser L."/>
            <person name="Markowitz V."/>
            <person name="Cheng J.-F."/>
            <person name="Hugenholtz P."/>
            <person name="Woyke T."/>
            <person name="Wu D."/>
            <person name="Tindall B."/>
            <person name="Pomrenke H."/>
            <person name="Brambilla E."/>
            <person name="Klenk H.-P."/>
            <person name="Eisen J.A."/>
        </authorList>
    </citation>
    <scope>NUCLEOTIDE SEQUENCE [LARGE SCALE GENOMIC DNA]</scope>
    <source>
        <strain evidence="3">ATCC 35273 / DSM 5150 / MD-1</strain>
    </source>
</reference>
<keyword evidence="1" id="KW-1133">Transmembrane helix</keyword>
<organism evidence="2 3">
    <name type="scientific">Halobacteroides halobius (strain ATCC 35273 / DSM 5150 / MD-1)</name>
    <dbReference type="NCBI Taxonomy" id="748449"/>
    <lineage>
        <taxon>Bacteria</taxon>
        <taxon>Bacillati</taxon>
        <taxon>Bacillota</taxon>
        <taxon>Clostridia</taxon>
        <taxon>Halanaerobiales</taxon>
        <taxon>Halobacteroidaceae</taxon>
        <taxon>Halobacteroides</taxon>
    </lineage>
</organism>
<dbReference type="Proteomes" id="UP000010880">
    <property type="component" value="Chromosome"/>
</dbReference>
<dbReference type="EMBL" id="CP003359">
    <property type="protein sequence ID" value="AGB41063.1"/>
    <property type="molecule type" value="Genomic_DNA"/>
</dbReference>
<feature type="transmembrane region" description="Helical" evidence="1">
    <location>
        <begin position="7"/>
        <end position="24"/>
    </location>
</feature>
<keyword evidence="3" id="KW-1185">Reference proteome</keyword>
<dbReference type="AlphaFoldDB" id="L0KAD1"/>
<feature type="transmembrane region" description="Helical" evidence="1">
    <location>
        <begin position="44"/>
        <end position="62"/>
    </location>
</feature>
<evidence type="ECO:0000256" key="1">
    <source>
        <dbReference type="SAM" id="Phobius"/>
    </source>
</evidence>
<dbReference type="KEGG" id="hhl:Halha_1112"/>
<evidence type="ECO:0000313" key="3">
    <source>
        <dbReference type="Proteomes" id="UP000010880"/>
    </source>
</evidence>
<name>L0KAD1_HALHC</name>
<protein>
    <submittedName>
        <fullName evidence="2">Uncharacterized protein</fullName>
    </submittedName>
</protein>
<dbReference type="HOGENOM" id="CLU_1303446_0_0_9"/>
<keyword evidence="1" id="KW-0472">Membrane</keyword>
<proteinExistence type="predicted"/>
<evidence type="ECO:0000313" key="2">
    <source>
        <dbReference type="EMBL" id="AGB41063.1"/>
    </source>
</evidence>
<keyword evidence="1" id="KW-0812">Transmembrane</keyword>
<accession>L0KAD1</accession>
<gene>
    <name evidence="2" type="ordered locus">Halha_1112</name>
</gene>
<sequence length="211" mass="24161">MNKQNFLMVLVTLLLIGTGILIGIKISNLDLAGQFLTKALVTKIIISGLILSSLILIIYLIIKFNIWNKILSFYRLNLNGKFILRATSMINYRSEITNYQQFKDKLAQFQGEYDFLEYNVNYSSKSIDIELNTPQQLGIRNGEEFLEEFVGDLNEMIALLSTEQIFIDLNITGEVNNLVENINFVVANQNNKVGLNKNRYSNNILGKFIYN</sequence>
<dbReference type="RefSeq" id="WP_015326788.1">
    <property type="nucleotide sequence ID" value="NC_019978.1"/>
</dbReference>